<evidence type="ECO:0000313" key="3">
    <source>
        <dbReference type="EMBL" id="MFD1568411.1"/>
    </source>
</evidence>
<evidence type="ECO:0000256" key="2">
    <source>
        <dbReference type="SAM" id="Phobius"/>
    </source>
</evidence>
<gene>
    <name evidence="3" type="ORF">ACFSAU_13010</name>
</gene>
<proteinExistence type="predicted"/>
<keyword evidence="4" id="KW-1185">Reference proteome</keyword>
<dbReference type="PANTHER" id="PTHR35902">
    <property type="entry name" value="S-LAYER DOMAIN-LIKE PROTEIN-RELATED"/>
    <property type="match status" value="1"/>
</dbReference>
<feature type="region of interest" description="Disordered" evidence="1">
    <location>
        <begin position="249"/>
        <end position="268"/>
    </location>
</feature>
<keyword evidence="2" id="KW-1133">Transmembrane helix</keyword>
<protein>
    <recommendedName>
        <fullName evidence="5">CARDB protein</fullName>
    </recommendedName>
</protein>
<evidence type="ECO:0008006" key="5">
    <source>
        <dbReference type="Google" id="ProtNLM"/>
    </source>
</evidence>
<dbReference type="EMBL" id="JBHUCZ010000012">
    <property type="protein sequence ID" value="MFD1568411.1"/>
    <property type="molecule type" value="Genomic_DNA"/>
</dbReference>
<evidence type="ECO:0000256" key="1">
    <source>
        <dbReference type="SAM" id="MobiDB-lite"/>
    </source>
</evidence>
<comment type="caution">
    <text evidence="3">The sequence shown here is derived from an EMBL/GenBank/DDBJ whole genome shotgun (WGS) entry which is preliminary data.</text>
</comment>
<feature type="region of interest" description="Disordered" evidence="1">
    <location>
        <begin position="274"/>
        <end position="295"/>
    </location>
</feature>
<keyword evidence="2" id="KW-0812">Transmembrane</keyword>
<name>A0ABD6BTP4_9EURY</name>
<accession>A0ABD6BTP4</accession>
<dbReference type="RefSeq" id="WP_267648157.1">
    <property type="nucleotide sequence ID" value="NZ_JANHGR010000003.1"/>
</dbReference>
<dbReference type="InterPro" id="IPR013783">
    <property type="entry name" value="Ig-like_fold"/>
</dbReference>
<sequence length="525" mass="53188">MLRTRGAALVIAVLLVIAGLPGLTAGAIPDNRVTITDTTVSPGTPTAGAPTTVSATVRLSAGSASAATLERVEVVDGNETLGAATGLGSLTPGETLSVPVTVRFDEPGSKNLTVLATVSDVNDTLTTVRRPLSLVVESGVPQVETDLGRLVAGVDSPGAVVVSNPTTAAIRNVSVELSGIDGERTRRTIPTLGAGATQTLNFSFHPTAEGTRNVTVDVAYTTAVGTRAAERVERSVEVVPLSEDVGVRVERSAADQQPAADGGGGGGLAGLASALGGGNTLQPNDGSDDGQDTTGVAVTVTNFGNAPIRDAVVVPQLANGSMVPELGRIAVADSIAPGESASVSVDLSDVRASTLRFAVEYDLGDESREVARPYDLDRSTGAVSITGLNLSVDGDELRIAGNLGNVGDGEIRGVVVGVGGNEYVVPTYPGRDQFIGTVGPSEFAPFELTAEIDAGNATNVPVEVAYTTAGERRTTTIDAVPPAQPDEPETGLLGGFRALDGGLAGLGLGVLVTVPLVVFGVRRYR</sequence>
<reference evidence="3 4" key="1">
    <citation type="journal article" date="2019" name="Int. J. Syst. Evol. Microbiol.">
        <title>The Global Catalogue of Microorganisms (GCM) 10K type strain sequencing project: providing services to taxonomists for standard genome sequencing and annotation.</title>
        <authorList>
            <consortium name="The Broad Institute Genomics Platform"/>
            <consortium name="The Broad Institute Genome Sequencing Center for Infectious Disease"/>
            <person name="Wu L."/>
            <person name="Ma J."/>
        </authorList>
    </citation>
    <scope>NUCLEOTIDE SEQUENCE [LARGE SCALE GENOMIC DNA]</scope>
    <source>
        <strain evidence="3 4">CGMCC 1.12859</strain>
    </source>
</reference>
<dbReference type="AlphaFoldDB" id="A0ABD6BTP4"/>
<dbReference type="PANTHER" id="PTHR35902:SF6">
    <property type="entry name" value="CONSERVED WITHIN P. AEROPHILUM"/>
    <property type="match status" value="1"/>
</dbReference>
<evidence type="ECO:0000313" key="4">
    <source>
        <dbReference type="Proteomes" id="UP001597139"/>
    </source>
</evidence>
<keyword evidence="2" id="KW-0472">Membrane</keyword>
<dbReference type="Proteomes" id="UP001597139">
    <property type="component" value="Unassembled WGS sequence"/>
</dbReference>
<dbReference type="Gene3D" id="2.60.40.10">
    <property type="entry name" value="Immunoglobulins"/>
    <property type="match status" value="2"/>
</dbReference>
<feature type="transmembrane region" description="Helical" evidence="2">
    <location>
        <begin position="502"/>
        <end position="521"/>
    </location>
</feature>
<organism evidence="3 4">
    <name type="scientific">Halolamina litorea</name>
    <dbReference type="NCBI Taxonomy" id="1515593"/>
    <lineage>
        <taxon>Archaea</taxon>
        <taxon>Methanobacteriati</taxon>
        <taxon>Methanobacteriota</taxon>
        <taxon>Stenosarchaea group</taxon>
        <taxon>Halobacteria</taxon>
        <taxon>Halobacteriales</taxon>
        <taxon>Haloferacaceae</taxon>
    </lineage>
</organism>